<sequence>MSERKISSAVRGFKGVWIPSQFWLDGNLTLQEICFLTEIDSLDGDKGCYASNQHFADFFGLTPGRCSQIIKSLETKKYISVEYVRDGKQVTKRVLRVFRKLKGGIKYPKGGYLENAEGSNTGFSNTKDHQSVSNDDPKPTILDDFEELWKLYPRKRGKQSAFKAYKRALKKGTTNKQIQTGIMGYINDIHHEHIGQEYIAWGGTFFNQERWADYLDEQSSQPKPQAPKDKDGRRRIFIKQMLDQYSALPLEEAAKQVAAGLARDGTHITAAEVLKIAGENNERN</sequence>
<dbReference type="RefSeq" id="WP_152260601.1">
    <property type="nucleotide sequence ID" value="NZ_CP045143.1"/>
</dbReference>
<gene>
    <name evidence="2" type="ORF">D1010_07190</name>
</gene>
<dbReference type="Proteomes" id="UP000326779">
    <property type="component" value="Chromosome"/>
</dbReference>
<dbReference type="InterPro" id="IPR036388">
    <property type="entry name" value="WH-like_DNA-bd_sf"/>
</dbReference>
<dbReference type="AlphaFoldDB" id="A0A5P8M529"/>
<dbReference type="EMBL" id="CP045143">
    <property type="protein sequence ID" value="QFR23201.1"/>
    <property type="molecule type" value="Genomic_DNA"/>
</dbReference>
<accession>A0A5P8M529</accession>
<dbReference type="KEGG" id="lhb:D1010_07190"/>
<dbReference type="Gene3D" id="1.10.10.10">
    <property type="entry name" value="Winged helix-like DNA-binding domain superfamily/Winged helix DNA-binding domain"/>
    <property type="match status" value="1"/>
</dbReference>
<reference evidence="2 3" key="1">
    <citation type="submission" date="2019-10" db="EMBL/GenBank/DDBJ databases">
        <title>The completed genome of Lactobacillus harbinensis M1.</title>
        <authorList>
            <person name="Zheng Y."/>
        </authorList>
    </citation>
    <scope>NUCLEOTIDE SEQUENCE [LARGE SCALE GENOMIC DNA]</scope>
    <source>
        <strain evidence="2 3">M1</strain>
    </source>
</reference>
<evidence type="ECO:0000313" key="2">
    <source>
        <dbReference type="EMBL" id="QFR23201.1"/>
    </source>
</evidence>
<organism evidence="2 3">
    <name type="scientific">Schleiferilactobacillus harbinensis</name>
    <dbReference type="NCBI Taxonomy" id="304207"/>
    <lineage>
        <taxon>Bacteria</taxon>
        <taxon>Bacillati</taxon>
        <taxon>Bacillota</taxon>
        <taxon>Bacilli</taxon>
        <taxon>Lactobacillales</taxon>
        <taxon>Lactobacillaceae</taxon>
        <taxon>Schleiferilactobacillus</taxon>
    </lineage>
</organism>
<evidence type="ECO:0008006" key="4">
    <source>
        <dbReference type="Google" id="ProtNLM"/>
    </source>
</evidence>
<evidence type="ECO:0000256" key="1">
    <source>
        <dbReference type="SAM" id="MobiDB-lite"/>
    </source>
</evidence>
<evidence type="ECO:0000313" key="3">
    <source>
        <dbReference type="Proteomes" id="UP000326779"/>
    </source>
</evidence>
<protein>
    <recommendedName>
        <fullName evidence="4">Helix-turn-helix domain-containing protein</fullName>
    </recommendedName>
</protein>
<proteinExistence type="predicted"/>
<feature type="region of interest" description="Disordered" evidence="1">
    <location>
        <begin position="118"/>
        <end position="139"/>
    </location>
</feature>
<feature type="compositionally biased region" description="Basic and acidic residues" evidence="1">
    <location>
        <begin position="126"/>
        <end position="138"/>
    </location>
</feature>
<name>A0A5P8M529_9LACO</name>